<name>A0A8J3R176_9ACTN</name>
<proteinExistence type="predicted"/>
<dbReference type="Proteomes" id="UP000642748">
    <property type="component" value="Unassembled WGS sequence"/>
</dbReference>
<dbReference type="EMBL" id="BONZ01000066">
    <property type="protein sequence ID" value="GIH18336.1"/>
    <property type="molecule type" value="Genomic_DNA"/>
</dbReference>
<dbReference type="AlphaFoldDB" id="A0A8J3R176"/>
<organism evidence="1 2">
    <name type="scientific">Rugosimonospora africana</name>
    <dbReference type="NCBI Taxonomy" id="556532"/>
    <lineage>
        <taxon>Bacteria</taxon>
        <taxon>Bacillati</taxon>
        <taxon>Actinomycetota</taxon>
        <taxon>Actinomycetes</taxon>
        <taxon>Micromonosporales</taxon>
        <taxon>Micromonosporaceae</taxon>
        <taxon>Rugosimonospora</taxon>
    </lineage>
</organism>
<evidence type="ECO:0000313" key="2">
    <source>
        <dbReference type="Proteomes" id="UP000642748"/>
    </source>
</evidence>
<reference evidence="1" key="1">
    <citation type="submission" date="2021-01" db="EMBL/GenBank/DDBJ databases">
        <title>Whole genome shotgun sequence of Rugosimonospora africana NBRC 104875.</title>
        <authorList>
            <person name="Komaki H."/>
            <person name="Tamura T."/>
        </authorList>
    </citation>
    <scope>NUCLEOTIDE SEQUENCE</scope>
    <source>
        <strain evidence="1">NBRC 104875</strain>
    </source>
</reference>
<comment type="caution">
    <text evidence="1">The sequence shown here is derived from an EMBL/GenBank/DDBJ whole genome shotgun (WGS) entry which is preliminary data.</text>
</comment>
<protein>
    <submittedName>
        <fullName evidence="1">Uncharacterized protein</fullName>
    </submittedName>
</protein>
<evidence type="ECO:0000313" key="1">
    <source>
        <dbReference type="EMBL" id="GIH18336.1"/>
    </source>
</evidence>
<accession>A0A8J3R176</accession>
<sequence length="71" mass="7870">MAELEFAFGHEVGQIMRNPEAPVETRQTDHQAVIAAHEHRVATNTVGAVEVNLHEFSMRASCNDSDRIIAI</sequence>
<gene>
    <name evidence="1" type="ORF">Raf01_65080</name>
</gene>
<keyword evidence="2" id="KW-1185">Reference proteome</keyword>